<dbReference type="PANTHER" id="PTHR24276">
    <property type="entry name" value="POLYSERASE-RELATED"/>
    <property type="match status" value="1"/>
</dbReference>
<evidence type="ECO:0000256" key="11">
    <source>
        <dbReference type="ARBA" id="ARBA00038868"/>
    </source>
</evidence>
<comment type="catalytic activity">
    <reaction evidence="10">
        <text>Preferential cleavage: Arg-|-Xaa, Lys-|-Xaa.</text>
        <dbReference type="EC" id="3.4.21.4"/>
    </reaction>
</comment>
<dbReference type="InterPro" id="IPR043504">
    <property type="entry name" value="Peptidase_S1_PA_chymotrypsin"/>
</dbReference>
<dbReference type="PANTHER" id="PTHR24276:SF91">
    <property type="entry name" value="AT26814P-RELATED"/>
    <property type="match status" value="1"/>
</dbReference>
<dbReference type="CDD" id="cd00190">
    <property type="entry name" value="Tryp_SPc"/>
    <property type="match status" value="1"/>
</dbReference>
<dbReference type="FunFam" id="2.40.10.10:FF:000047">
    <property type="entry name" value="Trypsin eta"/>
    <property type="match status" value="1"/>
</dbReference>
<feature type="domain" description="Peptidase S1" evidence="14">
    <location>
        <begin position="33"/>
        <end position="258"/>
    </location>
</feature>
<evidence type="ECO:0000256" key="10">
    <source>
        <dbReference type="ARBA" id="ARBA00036320"/>
    </source>
</evidence>
<dbReference type="AlphaFoldDB" id="A0A484B5H4"/>
<organism evidence="15 16">
    <name type="scientific">Drosophila navojoa</name>
    <name type="common">Fruit fly</name>
    <dbReference type="NCBI Taxonomy" id="7232"/>
    <lineage>
        <taxon>Eukaryota</taxon>
        <taxon>Metazoa</taxon>
        <taxon>Ecdysozoa</taxon>
        <taxon>Arthropoda</taxon>
        <taxon>Hexapoda</taxon>
        <taxon>Insecta</taxon>
        <taxon>Pterygota</taxon>
        <taxon>Neoptera</taxon>
        <taxon>Endopterygota</taxon>
        <taxon>Diptera</taxon>
        <taxon>Brachycera</taxon>
        <taxon>Muscomorpha</taxon>
        <taxon>Ephydroidea</taxon>
        <taxon>Drosophilidae</taxon>
        <taxon>Drosophila</taxon>
    </lineage>
</organism>
<comment type="similarity">
    <text evidence="2">Belongs to the peptidase S1 family.</text>
</comment>
<dbReference type="SMART" id="SM00020">
    <property type="entry name" value="Tryp_SPc"/>
    <property type="match status" value="1"/>
</dbReference>
<keyword evidence="4 12" id="KW-0645">Protease</keyword>
<keyword evidence="9" id="KW-1015">Disulfide bond</keyword>
<evidence type="ECO:0000256" key="3">
    <source>
        <dbReference type="ARBA" id="ARBA00022525"/>
    </source>
</evidence>
<dbReference type="PROSITE" id="PS00135">
    <property type="entry name" value="TRYPSIN_SER"/>
    <property type="match status" value="1"/>
</dbReference>
<accession>A0A484B5H4</accession>
<evidence type="ECO:0000259" key="14">
    <source>
        <dbReference type="PROSITE" id="PS50240"/>
    </source>
</evidence>
<protein>
    <recommendedName>
        <fullName evidence="11">trypsin</fullName>
        <ecNumber evidence="11">3.4.21.4</ecNumber>
    </recommendedName>
</protein>
<evidence type="ECO:0000256" key="7">
    <source>
        <dbReference type="ARBA" id="ARBA00022825"/>
    </source>
</evidence>
<keyword evidence="7 12" id="KW-0720">Serine protease</keyword>
<dbReference type="Proteomes" id="UP000295192">
    <property type="component" value="Unassembled WGS sequence"/>
</dbReference>
<keyword evidence="3" id="KW-0964">Secreted</keyword>
<dbReference type="InterPro" id="IPR018114">
    <property type="entry name" value="TRYPSIN_HIS"/>
</dbReference>
<dbReference type="Pfam" id="PF00089">
    <property type="entry name" value="Trypsin"/>
    <property type="match status" value="1"/>
</dbReference>
<evidence type="ECO:0000256" key="6">
    <source>
        <dbReference type="ARBA" id="ARBA00022801"/>
    </source>
</evidence>
<proteinExistence type="inferred from homology"/>
<evidence type="ECO:0000256" key="8">
    <source>
        <dbReference type="ARBA" id="ARBA00023145"/>
    </source>
</evidence>
<dbReference type="PRINTS" id="PR00722">
    <property type="entry name" value="CHYMOTRYPSIN"/>
</dbReference>
<feature type="chain" id="PRO_5019748240" description="trypsin" evidence="13">
    <location>
        <begin position="22"/>
        <end position="260"/>
    </location>
</feature>
<evidence type="ECO:0000256" key="4">
    <source>
        <dbReference type="ARBA" id="ARBA00022670"/>
    </source>
</evidence>
<dbReference type="KEGG" id="dnv:108653253"/>
<dbReference type="OrthoDB" id="10059102at2759"/>
<dbReference type="InterPro" id="IPR033116">
    <property type="entry name" value="TRYPSIN_SER"/>
</dbReference>
<keyword evidence="16" id="KW-1185">Reference proteome</keyword>
<dbReference type="GO" id="GO:0005576">
    <property type="term" value="C:extracellular region"/>
    <property type="evidence" value="ECO:0007669"/>
    <property type="project" value="UniProtKB-SubCell"/>
</dbReference>
<dbReference type="GO" id="GO:0016485">
    <property type="term" value="P:protein processing"/>
    <property type="evidence" value="ECO:0007669"/>
    <property type="project" value="UniProtKB-ARBA"/>
</dbReference>
<keyword evidence="8" id="KW-0865">Zymogen</keyword>
<dbReference type="GO" id="GO:0004252">
    <property type="term" value="F:serine-type endopeptidase activity"/>
    <property type="evidence" value="ECO:0007669"/>
    <property type="project" value="UniProtKB-EC"/>
</dbReference>
<name>A0A484B5H4_DRONA</name>
<dbReference type="InterPro" id="IPR001254">
    <property type="entry name" value="Trypsin_dom"/>
</dbReference>
<dbReference type="EMBL" id="LSRL02000124">
    <property type="protein sequence ID" value="TDG43948.1"/>
    <property type="molecule type" value="Genomic_DNA"/>
</dbReference>
<dbReference type="PROSITE" id="PS00134">
    <property type="entry name" value="TRYPSIN_HIS"/>
    <property type="match status" value="1"/>
</dbReference>
<evidence type="ECO:0000256" key="12">
    <source>
        <dbReference type="RuleBase" id="RU363034"/>
    </source>
</evidence>
<evidence type="ECO:0000256" key="9">
    <source>
        <dbReference type="ARBA" id="ARBA00023157"/>
    </source>
</evidence>
<sequence>MASSSVLILLPLVGYFLGGLALPTSPDLGLSRIVGGDNLAIHNAPWQVSIQLSARHICGGVIYSRDIIITAAHCVQHKSVTLLQVRVGANQHNSGGSLYPIASYKIHESYDDQLLHYDIALLRVATQLSYSLSVKAIALASTSAAAGGSVSVSGWGYTGQNGSTSYASSLQLVQLQVIDRAECASAKYGYGWDFVGVEMICAAAANKDACTGDSGGPMVSQGLLAGIVSWGYGCAQTNYPGVYVDVAVLRHWIVKTANDL</sequence>
<feature type="signal peptide" evidence="13">
    <location>
        <begin position="1"/>
        <end position="21"/>
    </location>
</feature>
<evidence type="ECO:0000313" key="16">
    <source>
        <dbReference type="Proteomes" id="UP000295192"/>
    </source>
</evidence>
<keyword evidence="6 12" id="KW-0378">Hydrolase</keyword>
<dbReference type="PROSITE" id="PS50240">
    <property type="entry name" value="TRYPSIN_DOM"/>
    <property type="match status" value="1"/>
</dbReference>
<dbReference type="InterPro" id="IPR050430">
    <property type="entry name" value="Peptidase_S1"/>
</dbReference>
<dbReference type="Gene3D" id="2.40.10.10">
    <property type="entry name" value="Trypsin-like serine proteases"/>
    <property type="match status" value="1"/>
</dbReference>
<dbReference type="EC" id="3.4.21.4" evidence="11"/>
<dbReference type="InterPro" id="IPR009003">
    <property type="entry name" value="Peptidase_S1_PA"/>
</dbReference>
<dbReference type="InterPro" id="IPR001314">
    <property type="entry name" value="Peptidase_S1A"/>
</dbReference>
<dbReference type="SUPFAM" id="SSF50494">
    <property type="entry name" value="Trypsin-like serine proteases"/>
    <property type="match status" value="1"/>
</dbReference>
<reference evidence="15 16" key="1">
    <citation type="journal article" date="2019" name="J. Hered.">
        <title>An Improved Genome Assembly for Drosophila navojoa, the Basal Species in the mojavensis Cluster.</title>
        <authorList>
            <person name="Vanderlinde T."/>
            <person name="Dupim E.G."/>
            <person name="Nazario-Yepiz N.O."/>
            <person name="Carvalho A.B."/>
        </authorList>
    </citation>
    <scope>NUCLEOTIDE SEQUENCE [LARGE SCALE GENOMIC DNA]</scope>
    <source>
        <strain evidence="15">Navoj_Jal97</strain>
        <tissue evidence="15">Whole organism</tissue>
    </source>
</reference>
<evidence type="ECO:0000256" key="1">
    <source>
        <dbReference type="ARBA" id="ARBA00004239"/>
    </source>
</evidence>
<keyword evidence="5 13" id="KW-0732">Signal</keyword>
<comment type="subcellular location">
    <subcellularLocation>
        <location evidence="1">Secreted</location>
        <location evidence="1">Extracellular space</location>
    </subcellularLocation>
</comment>
<gene>
    <name evidence="15" type="ORF">AWZ03_009645</name>
</gene>
<evidence type="ECO:0000256" key="2">
    <source>
        <dbReference type="ARBA" id="ARBA00007664"/>
    </source>
</evidence>
<evidence type="ECO:0000256" key="13">
    <source>
        <dbReference type="SAM" id="SignalP"/>
    </source>
</evidence>
<evidence type="ECO:0000313" key="15">
    <source>
        <dbReference type="EMBL" id="TDG43948.1"/>
    </source>
</evidence>
<comment type="caution">
    <text evidence="15">The sequence shown here is derived from an EMBL/GenBank/DDBJ whole genome shotgun (WGS) entry which is preliminary data.</text>
</comment>
<evidence type="ECO:0000256" key="5">
    <source>
        <dbReference type="ARBA" id="ARBA00022729"/>
    </source>
</evidence>
<dbReference type="OMA" id="GYGWDFV"/>